<feature type="region of interest" description="Disordered" evidence="2">
    <location>
        <begin position="1282"/>
        <end position="1306"/>
    </location>
</feature>
<dbReference type="PANTHER" id="PTHR11977">
    <property type="entry name" value="VILLIN"/>
    <property type="match status" value="1"/>
</dbReference>
<dbReference type="InterPro" id="IPR007123">
    <property type="entry name" value="Gelsolin-like_dom"/>
</dbReference>
<comment type="similarity">
    <text evidence="1">Belongs to the villin/gelsolin family.</text>
</comment>
<dbReference type="GeneID" id="100202978"/>
<feature type="domain" description="HP" evidence="3">
    <location>
        <begin position="2380"/>
        <end position="2443"/>
    </location>
</feature>
<dbReference type="Proteomes" id="UP001652625">
    <property type="component" value="Chromosome 06"/>
</dbReference>
<gene>
    <name evidence="5" type="primary">LOC100202978</name>
</gene>
<dbReference type="Gene3D" id="3.40.20.10">
    <property type="entry name" value="Severin"/>
    <property type="match status" value="5"/>
</dbReference>
<dbReference type="RefSeq" id="XP_065655302.1">
    <property type="nucleotide sequence ID" value="XM_065799230.1"/>
</dbReference>
<feature type="region of interest" description="Disordered" evidence="2">
    <location>
        <begin position="1081"/>
        <end position="1104"/>
    </location>
</feature>
<dbReference type="PRINTS" id="PR00597">
    <property type="entry name" value="GELSOLIN"/>
</dbReference>
<dbReference type="PANTHER" id="PTHR11977:SF45">
    <property type="entry name" value="SUPERVILLIN"/>
    <property type="match status" value="1"/>
</dbReference>
<dbReference type="Gene3D" id="1.10.950.10">
    <property type="entry name" value="Villin headpiece domain"/>
    <property type="match status" value="1"/>
</dbReference>
<feature type="region of interest" description="Disordered" evidence="2">
    <location>
        <begin position="826"/>
        <end position="847"/>
    </location>
</feature>
<name>A0ABM4C177_HYDVU</name>
<dbReference type="InterPro" id="IPR029006">
    <property type="entry name" value="ADF-H/Gelsolin-like_dom_sf"/>
</dbReference>
<dbReference type="InterPro" id="IPR036886">
    <property type="entry name" value="Villin_headpiece_dom_sf"/>
</dbReference>
<evidence type="ECO:0000256" key="2">
    <source>
        <dbReference type="SAM" id="MobiDB-lite"/>
    </source>
</evidence>
<evidence type="ECO:0000259" key="3">
    <source>
        <dbReference type="PROSITE" id="PS51089"/>
    </source>
</evidence>
<dbReference type="Pfam" id="PF02209">
    <property type="entry name" value="VHP"/>
    <property type="match status" value="1"/>
</dbReference>
<dbReference type="InterPro" id="IPR007122">
    <property type="entry name" value="Villin/Gelsolin"/>
</dbReference>
<dbReference type="InterPro" id="IPR003128">
    <property type="entry name" value="Villin_headpiece"/>
</dbReference>
<feature type="compositionally biased region" description="Basic residues" evidence="2">
    <location>
        <begin position="1094"/>
        <end position="1103"/>
    </location>
</feature>
<dbReference type="Pfam" id="PF00626">
    <property type="entry name" value="Gelsolin"/>
    <property type="match status" value="1"/>
</dbReference>
<dbReference type="SUPFAM" id="SSF47050">
    <property type="entry name" value="VHP, Villin headpiece domain"/>
    <property type="match status" value="1"/>
</dbReference>
<evidence type="ECO:0000313" key="4">
    <source>
        <dbReference type="Proteomes" id="UP001652625"/>
    </source>
</evidence>
<dbReference type="SUPFAM" id="SSF55753">
    <property type="entry name" value="Actin depolymerizing proteins"/>
    <property type="match status" value="5"/>
</dbReference>
<feature type="region of interest" description="Disordered" evidence="2">
    <location>
        <begin position="1014"/>
        <end position="1038"/>
    </location>
</feature>
<accession>A0ABM4C177</accession>
<dbReference type="PROSITE" id="PS51089">
    <property type="entry name" value="HP"/>
    <property type="match status" value="1"/>
</dbReference>
<dbReference type="SMART" id="SM00262">
    <property type="entry name" value="GEL"/>
    <property type="match status" value="4"/>
</dbReference>
<proteinExistence type="inferred from homology"/>
<organism evidence="4 5">
    <name type="scientific">Hydra vulgaris</name>
    <name type="common">Hydra</name>
    <name type="synonym">Hydra attenuata</name>
    <dbReference type="NCBI Taxonomy" id="6087"/>
    <lineage>
        <taxon>Eukaryota</taxon>
        <taxon>Metazoa</taxon>
        <taxon>Cnidaria</taxon>
        <taxon>Hydrozoa</taxon>
        <taxon>Hydroidolina</taxon>
        <taxon>Anthoathecata</taxon>
        <taxon>Aplanulata</taxon>
        <taxon>Hydridae</taxon>
        <taxon>Hydra</taxon>
    </lineage>
</organism>
<evidence type="ECO:0000256" key="1">
    <source>
        <dbReference type="ARBA" id="ARBA00008418"/>
    </source>
</evidence>
<feature type="compositionally biased region" description="Polar residues" evidence="2">
    <location>
        <begin position="832"/>
        <end position="847"/>
    </location>
</feature>
<dbReference type="SMART" id="SM00153">
    <property type="entry name" value="VHP"/>
    <property type="match status" value="1"/>
</dbReference>
<feature type="compositionally biased region" description="Basic residues" evidence="2">
    <location>
        <begin position="1025"/>
        <end position="1038"/>
    </location>
</feature>
<sequence>MTVKNSTNNAIPTGDVITSLSSSLPSILSGEFKNYPIHTLDYNNNNNNNCDTIEFKRYLSNPNLSDRKLIGNQIIKRWSGFFHLSEPYTECNETKNLKQNDSEIISHSVNKPILLTANNAHQEREEPWSKYFEEKKSFKNKAFSFTNIVDYNEDERAHSQELSDLFYQESQTNLNSFKSTCQVSNAIQDKFQNTETYRTNSYPSTYHQPQYVLSKEEISTNISYEDFTVSSGKIAHFVTQGTKSKEDNNLLNDKSDIECSNNITDEVNEVGDKIPSYEKKKLSFENSMISISEDFLNHKKNEKESSQIKTRRYARSMSTCLPSSNNTLEPFLKDVESKTLDKKKMQAKVSQKKRTKSLDNSVQLNNNLFDVKERIQKPHQFLSVKACEINIESHKNLRIDNNKVCNNIESQEAGTDKSGKGNNTTMGKGYGFAQSISPGSYFNYDKNFKPLSQALSNSNDSNIQDLDINSIERVSIIESKKTSLDRKISSDNNQSNSIQEFSKSFDVDHNTAQHLNFLNQGDFDSKQNDEVRKKRISLINNTAPFSEPFVPRSAYLRKRLEEITQKNFFKSFTTSIDTQCDTLMHNDSNVNEGLSEHLVSNSSNNLFSQYLFKNSEIQNQEFSDLRNSFPQNTNSNEDVKNVEFKSNTIKPNINSETETGRNFVEKYKVDESKMAEPLMLSIEKYKKNNSLLSYKDINLLTSKGNESNKITHGIDNVSFCDGNIVDEKDNVSKSPLPVFGAITKITSTKISKADEIVKSFSDKNKQSQNKNAFSEDSVIKGNLKNDILHEENNSTNHSEKHDYKEFNGLEHEKQKKHSLSSIFSFRKDKESSQNTQHSFSTSFDSGQVNSSVIEPSVTSPHGKTRRSSFFRLFHRKSIDHTTEPRIDSSEITKLEHDTKILANEPITSSITGSNIIEKDNFLRDKVNLDDQSIKKDRVSKSLSITVNRKQIVSRSESQESIEVSQNNITVTDTSVLSCLKQDNNDVFLDKKFEEDTSKSNLSVPLSNQMFGSQDSVYDSETSTKRYSKNKERIKNRKAAKSVTERAKSLTIEPGDMEIDFSNAAQVGKAIESVESIDKSNIDSSSIESSFTPRSTRKKHKARRSNTEFITNVPEICLQPSTPVMTRDDGVVLRRNNRRNNRQNRPKTLLSGLDSDIVFSEGKNDRGSGVINENLSFAEIKKKLLEGLPDNTNTNISPEKINPNERQKIKRTRSTKRYKTITEGIAPRDLELAKQAAEAAQQQDKNRESLNKETFQQITAALMSNADKRKSFLVEDHSTNLKSNEELGTSRSNLSNLKQNSEINPPTMLKRTKSMTTINININVEDSNEEIKPLSEVKNRFLQAMEHTKQKHLTKKTPIDLNSKVISQRERPYTIAGLDDLAMDKLQNEIKAETEKEKHKQIVDKVERKSSKEILAEKIDMNKLSNTNGEEATQKREKKRYTRLDSKKLFEDLFDDLDDIMNEGVTETDLASALECNPSLHYSQQNLGKKKVNDLEMFDYKNTEDKYLPEREQRKTDNQLSDLDFVSNMSLNLSSSSTSDKRNIRPQRHHKTVTNPIKLLQQRDDLIDETVLATTPKEEKSYSREQRISQSIENKRFSDSFSNRQDLDESAVSALRTTVDFSKTKLRKVEVGTKSNGLSEGFEVTNITNILLQIKGRKKVQTSVVNYCVSSLNSNDCFIVITPKELLCWYGAQANVIEKAKAAEVASRIHQKKEFGCKAFEVIYCEQDGQTDSKIMRMLSEQNKQDKWNQDVLNDEDFEKTIISAYMTYTLCEATDPPELIPVDTHCHRMPSKEILLPNCVFVFDFITEVYVWVGQQTSSQQRRAVQQLALEKFKEGHYAFDLDSSSSNMHHHGKTRKISMSVKHRNKHIKRVNAMQGRYQKEEIVKRAEYAILMLLFEGSEWVIFKEKFCDWPDESRIIRMKGGAEGEVIKTVAELTIDPVDPCTMIPEPPLPKLILESYDIGRGGGNPNGMDGYHVITLDVKTWFVSENNSILLPDESFGQFHSGEGYVTRWQYRIVKVRALRNLDDPLKAGGIERCCYFFWLGNDCSVNEEGATALMTVELDQEKGPQIRVTLGKEPPALLNLFNGGMVIHAGKRPAPGLRTQYTDTSVIRLYCIRGELPNEACLLQVPAISESLRSRSSFILLLCTQGEVFLWHGCCSSSEIRIAATHAAKQLIANHPDEASIASMNEIGLTEIEEGEEPEVFWLALGGQEDYGSLLDEPNVKSLSIRLFQMQSTTGKFISHEIICPSRSENIHCPFPVLQDDLYNVEQPAIFILDSSIHIYVWFGWWPDDDDVGESSSKIRRWGEERKKAMESALLYAEKMDRDPDNMYIVYAGLEPESFIDLFPYWVVQEDITDLQIDMGIEEDKLCKVTEELALFTKEYYTIDELRRKPPPQGIDPTKLEKYLSEESFLEVFHFQKATFYKLPVWQQVNWKKKVGLY</sequence>
<reference evidence="5" key="1">
    <citation type="submission" date="2025-08" db="UniProtKB">
        <authorList>
            <consortium name="RefSeq"/>
        </authorList>
    </citation>
    <scope>IDENTIFICATION</scope>
</reference>
<keyword evidence="4" id="KW-1185">Reference proteome</keyword>
<protein>
    <submittedName>
        <fullName evidence="5">Uncharacterized protein LOC100202978 isoform X4</fullName>
    </submittedName>
</protein>
<feature type="compositionally biased region" description="Polar residues" evidence="2">
    <location>
        <begin position="1285"/>
        <end position="1303"/>
    </location>
</feature>
<evidence type="ECO:0000313" key="5">
    <source>
        <dbReference type="RefSeq" id="XP_065655302.1"/>
    </source>
</evidence>